<dbReference type="GO" id="GO:0016747">
    <property type="term" value="F:acyltransferase activity, transferring groups other than amino-acyl groups"/>
    <property type="evidence" value="ECO:0007669"/>
    <property type="project" value="InterPro"/>
</dbReference>
<proteinExistence type="predicted"/>
<dbReference type="InterPro" id="IPR000182">
    <property type="entry name" value="GNAT_dom"/>
</dbReference>
<dbReference type="SUPFAM" id="SSF55729">
    <property type="entry name" value="Acyl-CoA N-acyltransferases (Nat)"/>
    <property type="match status" value="1"/>
</dbReference>
<reference evidence="2 3" key="1">
    <citation type="journal article" date="2016" name="Mol. Biol. Evol.">
        <title>Comparative Genomics of Early-Diverging Mushroom-Forming Fungi Provides Insights into the Origins of Lignocellulose Decay Capabilities.</title>
        <authorList>
            <person name="Nagy L.G."/>
            <person name="Riley R."/>
            <person name="Tritt A."/>
            <person name="Adam C."/>
            <person name="Daum C."/>
            <person name="Floudas D."/>
            <person name="Sun H."/>
            <person name="Yadav J.S."/>
            <person name="Pangilinan J."/>
            <person name="Larsson K.H."/>
            <person name="Matsuura K."/>
            <person name="Barry K."/>
            <person name="Labutti K."/>
            <person name="Kuo R."/>
            <person name="Ohm R.A."/>
            <person name="Bhattacharya S.S."/>
            <person name="Shirouzu T."/>
            <person name="Yoshinaga Y."/>
            <person name="Martin F.M."/>
            <person name="Grigoriev I.V."/>
            <person name="Hibbett D.S."/>
        </authorList>
    </citation>
    <scope>NUCLEOTIDE SEQUENCE [LARGE SCALE GENOMIC DNA]</scope>
    <source>
        <strain evidence="2 3">HHB12733</strain>
    </source>
</reference>
<dbReference type="Proteomes" id="UP000076842">
    <property type="component" value="Unassembled WGS sequence"/>
</dbReference>
<protein>
    <recommendedName>
        <fullName evidence="1">N-acetyltransferase domain-containing protein</fullName>
    </recommendedName>
</protein>
<evidence type="ECO:0000313" key="2">
    <source>
        <dbReference type="EMBL" id="KZT51201.1"/>
    </source>
</evidence>
<feature type="domain" description="N-acetyltransferase" evidence="1">
    <location>
        <begin position="85"/>
        <end position="240"/>
    </location>
</feature>
<dbReference type="InParanoid" id="A0A165CQH6"/>
<evidence type="ECO:0000313" key="3">
    <source>
        <dbReference type="Proteomes" id="UP000076842"/>
    </source>
</evidence>
<dbReference type="OrthoDB" id="424551at2759"/>
<name>A0A165CQH6_9BASI</name>
<dbReference type="Gene3D" id="3.40.630.30">
    <property type="match status" value="1"/>
</dbReference>
<dbReference type="Pfam" id="PF00583">
    <property type="entry name" value="Acetyltransf_1"/>
    <property type="match status" value="1"/>
</dbReference>
<dbReference type="CDD" id="cd04301">
    <property type="entry name" value="NAT_SF"/>
    <property type="match status" value="1"/>
</dbReference>
<accession>A0A165CQH6</accession>
<dbReference type="EMBL" id="KV424120">
    <property type="protein sequence ID" value="KZT51201.1"/>
    <property type="molecule type" value="Genomic_DNA"/>
</dbReference>
<dbReference type="PROSITE" id="PS51186">
    <property type="entry name" value="GNAT"/>
    <property type="match status" value="1"/>
</dbReference>
<evidence type="ECO:0000259" key="1">
    <source>
        <dbReference type="PROSITE" id="PS51186"/>
    </source>
</evidence>
<keyword evidence="3" id="KW-1185">Reference proteome</keyword>
<dbReference type="AlphaFoldDB" id="A0A165CQH6"/>
<gene>
    <name evidence="2" type="ORF">CALCODRAFT_512849</name>
</gene>
<organism evidence="2 3">
    <name type="scientific">Calocera cornea HHB12733</name>
    <dbReference type="NCBI Taxonomy" id="1353952"/>
    <lineage>
        <taxon>Eukaryota</taxon>
        <taxon>Fungi</taxon>
        <taxon>Dikarya</taxon>
        <taxon>Basidiomycota</taxon>
        <taxon>Agaricomycotina</taxon>
        <taxon>Dacrymycetes</taxon>
        <taxon>Dacrymycetales</taxon>
        <taxon>Dacrymycetaceae</taxon>
        <taxon>Calocera</taxon>
    </lineage>
</organism>
<sequence>MCDDLIVTHFFKASVNGSTKVLTETADAHVFVQNEPLNQLWMFFPAAVQANQLDAWLDKHLSDHPAGKGFKSWSFTSYNKDAALKMYKDWNAASFDALYEMRLPALGPGSSRDSCPIGYNIRKDPTFLKSHDPDHSSDAFIQAETTLTIVDERSGRIAGFVTYLVDAETQRVYISAIETFPDFRRRGLAKALMMRSLESEKEGYTIWLTVFAENFGAAALYFGLGFKVHRCLWVVGGANP</sequence>
<dbReference type="InterPro" id="IPR016181">
    <property type="entry name" value="Acyl_CoA_acyltransferase"/>
</dbReference>